<protein>
    <submittedName>
        <fullName evidence="2">Myotubularin-related protein 13</fullName>
    </submittedName>
</protein>
<keyword evidence="3" id="KW-1185">Reference proteome</keyword>
<dbReference type="GO" id="GO:0031410">
    <property type="term" value="C:cytoplasmic vesicle"/>
    <property type="evidence" value="ECO:0007669"/>
    <property type="project" value="TreeGrafter"/>
</dbReference>
<dbReference type="GO" id="GO:0005085">
    <property type="term" value="F:guanyl-nucleotide exchange factor activity"/>
    <property type="evidence" value="ECO:0007669"/>
    <property type="project" value="UniProtKB-ARBA"/>
</dbReference>
<evidence type="ECO:0000259" key="1">
    <source>
        <dbReference type="PROSITE" id="PS50211"/>
    </source>
</evidence>
<reference evidence="2" key="1">
    <citation type="submission" date="2023-03" db="EMBL/GenBank/DDBJ databases">
        <authorList>
            <person name="Steffen K."/>
            <person name="Cardenas P."/>
        </authorList>
    </citation>
    <scope>NUCLEOTIDE SEQUENCE</scope>
</reference>
<dbReference type="Gene3D" id="3.30.450.200">
    <property type="match status" value="1"/>
</dbReference>
<evidence type="ECO:0000313" key="3">
    <source>
        <dbReference type="Proteomes" id="UP001174909"/>
    </source>
</evidence>
<dbReference type="InterPro" id="IPR037516">
    <property type="entry name" value="Tripartite_DENN"/>
</dbReference>
<gene>
    <name evidence="2" type="ORF">GBAR_LOCUS29410</name>
</gene>
<feature type="domain" description="UDENN" evidence="1">
    <location>
        <begin position="26"/>
        <end position="236"/>
    </location>
</feature>
<organism evidence="2 3">
    <name type="scientific">Geodia barretti</name>
    <name type="common">Barrett's horny sponge</name>
    <dbReference type="NCBI Taxonomy" id="519541"/>
    <lineage>
        <taxon>Eukaryota</taxon>
        <taxon>Metazoa</taxon>
        <taxon>Porifera</taxon>
        <taxon>Demospongiae</taxon>
        <taxon>Heteroscleromorpha</taxon>
        <taxon>Tetractinellida</taxon>
        <taxon>Astrophorina</taxon>
        <taxon>Geodiidae</taxon>
        <taxon>Geodia</taxon>
    </lineage>
</organism>
<dbReference type="AlphaFoldDB" id="A0AA35TTU6"/>
<dbReference type="EMBL" id="CASHTH010004126">
    <property type="protein sequence ID" value="CAI8053837.1"/>
    <property type="molecule type" value="Genomic_DNA"/>
</dbReference>
<dbReference type="Proteomes" id="UP001174909">
    <property type="component" value="Unassembled WGS sequence"/>
</dbReference>
<evidence type="ECO:0000313" key="2">
    <source>
        <dbReference type="EMBL" id="CAI8053837.1"/>
    </source>
</evidence>
<dbReference type="Pfam" id="PF03456">
    <property type="entry name" value="uDENN"/>
    <property type="match status" value="1"/>
</dbReference>
<proteinExistence type="predicted"/>
<dbReference type="InterPro" id="IPR051696">
    <property type="entry name" value="DENN_Domain_GEFs"/>
</dbReference>
<dbReference type="SMART" id="SM00800">
    <property type="entry name" value="uDENN"/>
    <property type="match status" value="1"/>
</dbReference>
<dbReference type="PROSITE" id="PS50211">
    <property type="entry name" value="DENN"/>
    <property type="match status" value="1"/>
</dbReference>
<dbReference type="GO" id="GO:0032483">
    <property type="term" value="P:regulation of Rab protein signal transduction"/>
    <property type="evidence" value="ECO:0007669"/>
    <property type="project" value="TreeGrafter"/>
</dbReference>
<dbReference type="InterPro" id="IPR005113">
    <property type="entry name" value="uDENN_dom"/>
</dbReference>
<sequence>MKVAVRLKMPRQCVCVSVFLSVRPSLSVCVSVFYLSTDPSQTPTYAGTILQRFPVTDRKTTPLPRGIEIFCQPLGWSRTTTPSPPSLTTFILTAEDGKRLFCSSLTFYQLESQNKRAKKRMLSAPAEQDVSSIAEACQIARFRSSPSFDCLDEALEANWSPEAIVNNPHEMFIPVSFCLVSRLPLFDILQSCLKGLYLNWLIGLLATRRNCRPFPNFLHPPSTQLSTNHETHWSTR</sequence>
<dbReference type="PANTHER" id="PTHR12296">
    <property type="entry name" value="DENN DOMAIN-CONTAINING PROTEIN 4"/>
    <property type="match status" value="1"/>
</dbReference>
<accession>A0AA35TTU6</accession>
<name>A0AA35TTU6_GEOBA</name>
<dbReference type="PANTHER" id="PTHR12296:SF21">
    <property type="entry name" value="DENN DOMAIN-CONTAINING PROTEIN 3"/>
    <property type="match status" value="1"/>
</dbReference>
<comment type="caution">
    <text evidence="2">The sequence shown here is derived from an EMBL/GenBank/DDBJ whole genome shotgun (WGS) entry which is preliminary data.</text>
</comment>